<comment type="cofactor">
    <cofactor evidence="7">
        <name>Zn(2+)</name>
        <dbReference type="ChEBI" id="CHEBI:29105"/>
    </cofactor>
    <text evidence="7">Binds 1 zinc ion.</text>
</comment>
<dbReference type="RefSeq" id="WP_341470173.1">
    <property type="nucleotide sequence ID" value="NZ_CP128400.1"/>
</dbReference>
<comment type="similarity">
    <text evidence="7">Belongs to the NrdR family.</text>
</comment>
<keyword evidence="12" id="KW-1185">Reference proteome</keyword>
<evidence type="ECO:0000256" key="6">
    <source>
        <dbReference type="ARBA" id="ARBA00023163"/>
    </source>
</evidence>
<dbReference type="Proteomes" id="UP001431572">
    <property type="component" value="Chromosome 2"/>
</dbReference>
<evidence type="ECO:0000256" key="2">
    <source>
        <dbReference type="ARBA" id="ARBA00022741"/>
    </source>
</evidence>
<reference evidence="10" key="2">
    <citation type="journal article" date="2024" name="Nature">
        <title>Anoxygenic phototroph of the Chloroflexota uses a type I reaction centre.</title>
        <authorList>
            <person name="Tsuji J.M."/>
            <person name="Shaw N.A."/>
            <person name="Nagashima S."/>
            <person name="Venkiteswaran J.J."/>
            <person name="Schiff S.L."/>
            <person name="Watanabe T."/>
            <person name="Fukui M."/>
            <person name="Hanada S."/>
            <person name="Tank M."/>
            <person name="Neufeld J.D."/>
        </authorList>
    </citation>
    <scope>NUCLEOTIDE SEQUENCE</scope>
    <source>
        <strain evidence="10">L227-S17</strain>
    </source>
</reference>
<dbReference type="InterPro" id="IPR005144">
    <property type="entry name" value="ATP-cone_dom"/>
</dbReference>
<dbReference type="GO" id="GO:0008270">
    <property type="term" value="F:zinc ion binding"/>
    <property type="evidence" value="ECO:0007669"/>
    <property type="project" value="UniProtKB-UniRule"/>
</dbReference>
<evidence type="ECO:0000256" key="7">
    <source>
        <dbReference type="HAMAP-Rule" id="MF_00440"/>
    </source>
</evidence>
<dbReference type="GO" id="GO:0005524">
    <property type="term" value="F:ATP binding"/>
    <property type="evidence" value="ECO:0007669"/>
    <property type="project" value="UniProtKB-UniRule"/>
</dbReference>
<feature type="domain" description="ATP-cone" evidence="8">
    <location>
        <begin position="49"/>
        <end position="139"/>
    </location>
</feature>
<organism evidence="9 11">
    <name type="scientific">Candidatus Chlorohelix allophototropha</name>
    <dbReference type="NCBI Taxonomy" id="3003348"/>
    <lineage>
        <taxon>Bacteria</taxon>
        <taxon>Bacillati</taxon>
        <taxon>Chloroflexota</taxon>
        <taxon>Chloroflexia</taxon>
        <taxon>Candidatus Chloroheliales</taxon>
        <taxon>Candidatus Chloroheliaceae</taxon>
        <taxon>Candidatus Chlorohelix</taxon>
    </lineage>
</organism>
<evidence type="ECO:0000313" key="11">
    <source>
        <dbReference type="Proteomes" id="UP000521676"/>
    </source>
</evidence>
<dbReference type="NCBIfam" id="TIGR00244">
    <property type="entry name" value="transcriptional regulator NrdR"/>
    <property type="match status" value="1"/>
</dbReference>
<dbReference type="HAMAP" id="MF_00440">
    <property type="entry name" value="NrdR"/>
    <property type="match status" value="1"/>
</dbReference>
<evidence type="ECO:0000256" key="5">
    <source>
        <dbReference type="ARBA" id="ARBA00023125"/>
    </source>
</evidence>
<name>A0A8T7M869_9CHLR</name>
<evidence type="ECO:0000256" key="4">
    <source>
        <dbReference type="ARBA" id="ARBA00023015"/>
    </source>
</evidence>
<comment type="function">
    <text evidence="7">Negatively regulates transcription of bacterial ribonucleotide reductase nrd genes and operons by binding to NrdR-boxes.</text>
</comment>
<dbReference type="EMBL" id="CP128400">
    <property type="protein sequence ID" value="WJW68269.1"/>
    <property type="molecule type" value="Genomic_DNA"/>
</dbReference>
<keyword evidence="7" id="KW-0862">Zinc</keyword>
<keyword evidence="1 7" id="KW-0678">Repressor</keyword>
<dbReference type="Proteomes" id="UP000521676">
    <property type="component" value="Unassembled WGS sequence"/>
</dbReference>
<keyword evidence="7" id="KW-0479">Metal-binding</keyword>
<dbReference type="GO" id="GO:0045892">
    <property type="term" value="P:negative regulation of DNA-templated transcription"/>
    <property type="evidence" value="ECO:0007669"/>
    <property type="project" value="UniProtKB-UniRule"/>
</dbReference>
<evidence type="ECO:0000256" key="3">
    <source>
        <dbReference type="ARBA" id="ARBA00022840"/>
    </source>
</evidence>
<accession>A0A8T7M869</accession>
<dbReference type="PROSITE" id="PS51161">
    <property type="entry name" value="ATP_CONE"/>
    <property type="match status" value="1"/>
</dbReference>
<evidence type="ECO:0000313" key="12">
    <source>
        <dbReference type="Proteomes" id="UP001431572"/>
    </source>
</evidence>
<evidence type="ECO:0000259" key="8">
    <source>
        <dbReference type="PROSITE" id="PS51161"/>
    </source>
</evidence>
<proteinExistence type="inferred from homology"/>
<sequence>MKCPYCHQNDSKVIDSRDLRGGESIRRRRECLKCGHRFTTYERVEPINILVIKKDGNRQEYNRQKLSKGVYTAFTKRPVKAESIEQLIDEVESEIFRSGELEVSSRQIGEILMEKLRQTDSLAYIRFASVYREFADLNVMRSEIEKLNEEDKLN</sequence>
<evidence type="ECO:0000256" key="1">
    <source>
        <dbReference type="ARBA" id="ARBA00022491"/>
    </source>
</evidence>
<dbReference type="InterPro" id="IPR003796">
    <property type="entry name" value="RNR_NrdR-like"/>
</dbReference>
<dbReference type="Pfam" id="PF03477">
    <property type="entry name" value="ATP-cone"/>
    <property type="match status" value="1"/>
</dbReference>
<reference evidence="9 11" key="1">
    <citation type="submission" date="2020-06" db="EMBL/GenBank/DDBJ databases">
        <title>Anoxygenic phototrophic Chloroflexota member uses a Type I reaction center.</title>
        <authorList>
            <person name="Tsuji J.M."/>
            <person name="Shaw N.A."/>
            <person name="Nagashima S."/>
            <person name="Venkiteswaran J."/>
            <person name="Schiff S.L."/>
            <person name="Hanada S."/>
            <person name="Tank M."/>
            <person name="Neufeld J.D."/>
        </authorList>
    </citation>
    <scope>NUCLEOTIDE SEQUENCE [LARGE SCALE GENOMIC DNA]</scope>
    <source>
        <strain evidence="9">L227-S17</strain>
    </source>
</reference>
<evidence type="ECO:0000313" key="9">
    <source>
        <dbReference type="EMBL" id="NWJ48335.1"/>
    </source>
</evidence>
<keyword evidence="3 7" id="KW-0067">ATP-binding</keyword>
<gene>
    <name evidence="7 9" type="primary">nrdR</name>
    <name evidence="9" type="ORF">HXX08_20965</name>
    <name evidence="10" type="ORF">OZ401_003876</name>
</gene>
<dbReference type="PANTHER" id="PTHR30455">
    <property type="entry name" value="TRANSCRIPTIONAL REPRESSOR NRDR"/>
    <property type="match status" value="1"/>
</dbReference>
<keyword evidence="6 7" id="KW-0804">Transcription</keyword>
<dbReference type="GO" id="GO:0003677">
    <property type="term" value="F:DNA binding"/>
    <property type="evidence" value="ECO:0007669"/>
    <property type="project" value="UniProtKB-KW"/>
</dbReference>
<dbReference type="AlphaFoldDB" id="A0A8T7M869"/>
<dbReference type="Pfam" id="PF22811">
    <property type="entry name" value="Zn_ribbon_NrdR"/>
    <property type="match status" value="1"/>
</dbReference>
<keyword evidence="5 7" id="KW-0238">DNA-binding</keyword>
<dbReference type="EMBL" id="JACATZ010000003">
    <property type="protein sequence ID" value="NWJ48335.1"/>
    <property type="molecule type" value="Genomic_DNA"/>
</dbReference>
<evidence type="ECO:0000313" key="10">
    <source>
        <dbReference type="EMBL" id="WJW68269.1"/>
    </source>
</evidence>
<dbReference type="InterPro" id="IPR055173">
    <property type="entry name" value="NrdR-like_N"/>
</dbReference>
<keyword evidence="2 7" id="KW-0547">Nucleotide-binding</keyword>
<dbReference type="PANTHER" id="PTHR30455:SF2">
    <property type="entry name" value="TRANSCRIPTIONAL REPRESSOR NRDR"/>
    <property type="match status" value="1"/>
</dbReference>
<feature type="zinc finger region" evidence="7">
    <location>
        <begin position="3"/>
        <end position="34"/>
    </location>
</feature>
<keyword evidence="7" id="KW-0863">Zinc-finger</keyword>
<keyword evidence="4 7" id="KW-0805">Transcription regulation</keyword>
<protein>
    <recommendedName>
        <fullName evidence="7">Transcriptional repressor NrdR</fullName>
    </recommendedName>
</protein>